<accession>A0ABQ6K2W2</accession>
<dbReference type="Proteomes" id="UP001157034">
    <property type="component" value="Unassembled WGS sequence"/>
</dbReference>
<keyword evidence="2" id="KW-1185">Reference proteome</keyword>
<protein>
    <recommendedName>
        <fullName evidence="3">Extracellular solute-binding protein</fullName>
    </recommendedName>
</protein>
<reference evidence="2" key="1">
    <citation type="journal article" date="2019" name="Int. J. Syst. Evol. Microbiol.">
        <title>The Global Catalogue of Microorganisms (GCM) 10K type strain sequencing project: providing services to taxonomists for standard genome sequencing and annotation.</title>
        <authorList>
            <consortium name="The Broad Institute Genomics Platform"/>
            <consortium name="The Broad Institute Genome Sequencing Center for Infectious Disease"/>
            <person name="Wu L."/>
            <person name="Ma J."/>
        </authorList>
    </citation>
    <scope>NUCLEOTIDE SEQUENCE [LARGE SCALE GENOMIC DNA]</scope>
    <source>
        <strain evidence="2">NBRC 108894</strain>
    </source>
</reference>
<dbReference type="SUPFAM" id="SSF53850">
    <property type="entry name" value="Periplasmic binding protein-like II"/>
    <property type="match status" value="1"/>
</dbReference>
<evidence type="ECO:0008006" key="3">
    <source>
        <dbReference type="Google" id="ProtNLM"/>
    </source>
</evidence>
<dbReference type="RefSeq" id="WP_284253826.1">
    <property type="nucleotide sequence ID" value="NZ_BAAAQO010000002.1"/>
</dbReference>
<comment type="caution">
    <text evidence="1">The sequence shown here is derived from an EMBL/GenBank/DDBJ whole genome shotgun (WGS) entry which is preliminary data.</text>
</comment>
<dbReference type="EMBL" id="BSVB01000001">
    <property type="protein sequence ID" value="GMA94965.1"/>
    <property type="molecule type" value="Genomic_DNA"/>
</dbReference>
<proteinExistence type="predicted"/>
<evidence type="ECO:0000313" key="1">
    <source>
        <dbReference type="EMBL" id="GMA94965.1"/>
    </source>
</evidence>
<gene>
    <name evidence="1" type="ORF">GCM10025881_17890</name>
</gene>
<organism evidence="1 2">
    <name type="scientific">Pseudolysinimonas kribbensis</name>
    <dbReference type="NCBI Taxonomy" id="433641"/>
    <lineage>
        <taxon>Bacteria</taxon>
        <taxon>Bacillati</taxon>
        <taxon>Actinomycetota</taxon>
        <taxon>Actinomycetes</taxon>
        <taxon>Micrococcales</taxon>
        <taxon>Microbacteriaceae</taxon>
        <taxon>Pseudolysinimonas</taxon>
    </lineage>
</organism>
<dbReference type="Gene3D" id="3.40.190.10">
    <property type="entry name" value="Periplasmic binding protein-like II"/>
    <property type="match status" value="2"/>
</dbReference>
<evidence type="ECO:0000313" key="2">
    <source>
        <dbReference type="Proteomes" id="UP001157034"/>
    </source>
</evidence>
<sequence>MIGDPLVGATGKKGALYFPNNIMMYKHTPSQKDSEDFLTYYYENMAPLWTKHTGIGLPVLKSIAETPEFSSDANAAKLISVWQPICKTWAAPGGDALFANVTIVDSTPAMTDWAQSLLSLKETPKESLTTLQAKLEASLKK</sequence>
<name>A0ABQ6K2W2_9MICO</name>